<sequence>MDQQTDGRTDQQTDRRTDEQTDGRTDRRTDRQTDRKTDRTKNNIPPIYRSRGLKTTAERVMVHVHCTSPILGHCTSPISDRRMDTQTDAQTDGDYYYIPSELFVGGD</sequence>
<reference evidence="2" key="2">
    <citation type="submission" date="2020-11" db="EMBL/GenBank/DDBJ databases">
        <authorList>
            <person name="McCartney M.A."/>
            <person name="Auch B."/>
            <person name="Kono T."/>
            <person name="Mallez S."/>
            <person name="Becker A."/>
            <person name="Gohl D.M."/>
            <person name="Silverstein K.A.T."/>
            <person name="Koren S."/>
            <person name="Bechman K.B."/>
            <person name="Herman A."/>
            <person name="Abrahante J.E."/>
            <person name="Garbe J."/>
        </authorList>
    </citation>
    <scope>NUCLEOTIDE SEQUENCE</scope>
    <source>
        <strain evidence="2">Duluth1</strain>
        <tissue evidence="2">Whole animal</tissue>
    </source>
</reference>
<accession>A0A9D3YA33</accession>
<evidence type="ECO:0000313" key="3">
    <source>
        <dbReference type="Proteomes" id="UP000828390"/>
    </source>
</evidence>
<feature type="region of interest" description="Disordered" evidence="1">
    <location>
        <begin position="1"/>
        <end position="53"/>
    </location>
</feature>
<reference evidence="2" key="1">
    <citation type="journal article" date="2019" name="bioRxiv">
        <title>The Genome of the Zebra Mussel, Dreissena polymorpha: A Resource for Invasive Species Research.</title>
        <authorList>
            <person name="McCartney M.A."/>
            <person name="Auch B."/>
            <person name="Kono T."/>
            <person name="Mallez S."/>
            <person name="Zhang Y."/>
            <person name="Obille A."/>
            <person name="Becker A."/>
            <person name="Abrahante J.E."/>
            <person name="Garbe J."/>
            <person name="Badalamenti J.P."/>
            <person name="Herman A."/>
            <person name="Mangelson H."/>
            <person name="Liachko I."/>
            <person name="Sullivan S."/>
            <person name="Sone E.D."/>
            <person name="Koren S."/>
            <person name="Silverstein K.A.T."/>
            <person name="Beckman K.B."/>
            <person name="Gohl D.M."/>
        </authorList>
    </citation>
    <scope>NUCLEOTIDE SEQUENCE</scope>
    <source>
        <strain evidence="2">Duluth1</strain>
        <tissue evidence="2">Whole animal</tissue>
    </source>
</reference>
<comment type="caution">
    <text evidence="2">The sequence shown here is derived from an EMBL/GenBank/DDBJ whole genome shotgun (WGS) entry which is preliminary data.</text>
</comment>
<dbReference type="EMBL" id="JAIWYP010000016">
    <property type="protein sequence ID" value="KAH3695006.1"/>
    <property type="molecule type" value="Genomic_DNA"/>
</dbReference>
<gene>
    <name evidence="2" type="ORF">DPMN_082453</name>
</gene>
<proteinExistence type="predicted"/>
<keyword evidence="3" id="KW-1185">Reference proteome</keyword>
<protein>
    <submittedName>
        <fullName evidence="2">Uncharacterized protein</fullName>
    </submittedName>
</protein>
<dbReference type="Proteomes" id="UP000828390">
    <property type="component" value="Unassembled WGS sequence"/>
</dbReference>
<organism evidence="2 3">
    <name type="scientific">Dreissena polymorpha</name>
    <name type="common">Zebra mussel</name>
    <name type="synonym">Mytilus polymorpha</name>
    <dbReference type="NCBI Taxonomy" id="45954"/>
    <lineage>
        <taxon>Eukaryota</taxon>
        <taxon>Metazoa</taxon>
        <taxon>Spiralia</taxon>
        <taxon>Lophotrochozoa</taxon>
        <taxon>Mollusca</taxon>
        <taxon>Bivalvia</taxon>
        <taxon>Autobranchia</taxon>
        <taxon>Heteroconchia</taxon>
        <taxon>Euheterodonta</taxon>
        <taxon>Imparidentia</taxon>
        <taxon>Neoheterodontei</taxon>
        <taxon>Myida</taxon>
        <taxon>Dreissenoidea</taxon>
        <taxon>Dreissenidae</taxon>
        <taxon>Dreissena</taxon>
    </lineage>
</organism>
<name>A0A9D3YA33_DREPO</name>
<evidence type="ECO:0000256" key="1">
    <source>
        <dbReference type="SAM" id="MobiDB-lite"/>
    </source>
</evidence>
<dbReference type="AlphaFoldDB" id="A0A9D3YA33"/>
<evidence type="ECO:0000313" key="2">
    <source>
        <dbReference type="EMBL" id="KAH3695006.1"/>
    </source>
</evidence>
<feature type="compositionally biased region" description="Basic and acidic residues" evidence="1">
    <location>
        <begin position="1"/>
        <end position="41"/>
    </location>
</feature>